<reference evidence="7 8" key="1">
    <citation type="submission" date="2012-06" db="EMBL/GenBank/DDBJ databases">
        <title>Finished chromosome of genome of Crinalium epipsammum PCC 9333.</title>
        <authorList>
            <consortium name="US DOE Joint Genome Institute"/>
            <person name="Gugger M."/>
            <person name="Coursin T."/>
            <person name="Rippka R."/>
            <person name="Tandeau De Marsac N."/>
            <person name="Huntemann M."/>
            <person name="Wei C.-L."/>
            <person name="Han J."/>
            <person name="Detter J.C."/>
            <person name="Han C."/>
            <person name="Tapia R."/>
            <person name="Davenport K."/>
            <person name="Daligault H."/>
            <person name="Erkkila T."/>
            <person name="Gu W."/>
            <person name="Munk A.C.C."/>
            <person name="Teshima H."/>
            <person name="Xu Y."/>
            <person name="Chain P."/>
            <person name="Chen A."/>
            <person name="Krypides N."/>
            <person name="Mavromatis K."/>
            <person name="Markowitz V."/>
            <person name="Szeto E."/>
            <person name="Ivanova N."/>
            <person name="Mikhailova N."/>
            <person name="Ovchinnikova G."/>
            <person name="Pagani I."/>
            <person name="Pati A."/>
            <person name="Goodwin L."/>
            <person name="Peters L."/>
            <person name="Pitluck S."/>
            <person name="Woyke T."/>
            <person name="Kerfeld C."/>
        </authorList>
    </citation>
    <scope>NUCLEOTIDE SEQUENCE [LARGE SCALE GENOMIC DNA]</scope>
    <source>
        <strain evidence="7 8">PCC 9333</strain>
    </source>
</reference>
<dbReference type="OrthoDB" id="458687at2"/>
<keyword evidence="8" id="KW-1185">Reference proteome</keyword>
<keyword evidence="2" id="KW-0963">Cytoplasm</keyword>
<accession>K9W5C2</accession>
<evidence type="ECO:0000256" key="2">
    <source>
        <dbReference type="ARBA" id="ARBA00022490"/>
    </source>
</evidence>
<dbReference type="GO" id="GO:0005737">
    <property type="term" value="C:cytoplasm"/>
    <property type="evidence" value="ECO:0007669"/>
    <property type="project" value="UniProtKB-SubCell"/>
</dbReference>
<dbReference type="PANTHER" id="PTHR46630:SF1">
    <property type="entry name" value="TETRATRICOPEPTIDE REPEAT PROTEIN 29"/>
    <property type="match status" value="1"/>
</dbReference>
<comment type="similarity">
    <text evidence="5">Belongs to the Rap family.</text>
</comment>
<keyword evidence="3" id="KW-0677">Repeat</keyword>
<dbReference type="InterPro" id="IPR011990">
    <property type="entry name" value="TPR-like_helical_dom_sf"/>
</dbReference>
<dbReference type="SUPFAM" id="SSF48452">
    <property type="entry name" value="TPR-like"/>
    <property type="match status" value="3"/>
</dbReference>
<dbReference type="PANTHER" id="PTHR46630">
    <property type="entry name" value="TETRATRICOPEPTIDE REPEAT PROTEIN 29"/>
    <property type="match status" value="1"/>
</dbReference>
<proteinExistence type="inferred from homology"/>
<comment type="subcellular location">
    <subcellularLocation>
        <location evidence="1">Cytoplasm</location>
    </subcellularLocation>
</comment>
<dbReference type="EMBL" id="CP003620">
    <property type="protein sequence ID" value="AFZ14999.1"/>
    <property type="molecule type" value="Genomic_DNA"/>
</dbReference>
<evidence type="ECO:0000313" key="7">
    <source>
        <dbReference type="EMBL" id="AFZ14999.1"/>
    </source>
</evidence>
<evidence type="ECO:0000256" key="1">
    <source>
        <dbReference type="ARBA" id="ARBA00004496"/>
    </source>
</evidence>
<keyword evidence="4" id="KW-0802">TPR repeat</keyword>
<keyword evidence="6" id="KW-0732">Signal</keyword>
<sequence>MNKILFRLSINCLGILILNGSFYSVAQANQQSRLALTPQSPQAESSKLSCTEEINQEINADALGLLQKADDDANRANISQAANKIRQAIKLAQTFRGNQYKSYVLDGLVNFKGQPRLLDKIVNQSVKSGNQEQAAKIIDETLKLTQTLNQSYSNIKTKALTAIALYYTQINQPSKAIPILAEAVKASSFIQNDELKSFALISIAKKYLIVGKSATALEILPQSLLFAQKVANSYKQAEILQEIAIIYAKTGKDKQAIDLAKNIGNGEYKTKALSAIASQYTNNGKLAQALLLSQTVYNTDEKALVLAQIAAKYAQAKQLTQAATVFSKALNLAKALKNEELLANVAIVYGKAGQITAALKAVQSIENPVNKAKGLAAIAPLYATAGHQQQANQILAQSIASINAIPDTFQKTVTQQDITRNFTTARQYDYAIKVAQTIIDPFDRAKALRDVGIQAVQAKDYNKALQIVQTINSKYIDERNIVLNKVAIALAEGGEYTRALQTAQKIQNFNSTYTYRAKTLAAIAKQYSKTKQPQQAAKVFSQALQTANTLASPDAIAKGKAEIALEYALAEQANKATETLTQALKLVPNIKDSSLSLATLQEITNLYLEAGQYNLALQSIKAYKNPVYKNGISQELANKYLDAGQYDQAMQLVNTLTTPEDKTRLLVAIAGKYIQNQQNAKASQALNQALQVAKTLKDPESKVMVFKVETDSQGNVISKTEVEDPYDRASFLESIAINYAQAGLKNQAQQVAQLIKTPAIRSQLNQRLNCYAKG</sequence>
<dbReference type="Proteomes" id="UP000010472">
    <property type="component" value="Chromosome"/>
</dbReference>
<dbReference type="STRING" id="1173022.Cri9333_4208"/>
<evidence type="ECO:0000256" key="4">
    <source>
        <dbReference type="ARBA" id="ARBA00022803"/>
    </source>
</evidence>
<dbReference type="KEGG" id="cep:Cri9333_4208"/>
<dbReference type="AlphaFoldDB" id="K9W5C2"/>
<evidence type="ECO:0000256" key="5">
    <source>
        <dbReference type="ARBA" id="ARBA00038253"/>
    </source>
</evidence>
<evidence type="ECO:0000313" key="8">
    <source>
        <dbReference type="Proteomes" id="UP000010472"/>
    </source>
</evidence>
<feature type="chain" id="PRO_5003937157" evidence="6">
    <location>
        <begin position="29"/>
        <end position="774"/>
    </location>
</feature>
<dbReference type="SMART" id="SM00028">
    <property type="entry name" value="TPR"/>
    <property type="match status" value="6"/>
</dbReference>
<dbReference type="InterPro" id="IPR051476">
    <property type="entry name" value="Bac_ResReg_Asp_Phosphatase"/>
</dbReference>
<dbReference type="Gene3D" id="1.25.40.10">
    <property type="entry name" value="Tetratricopeptide repeat domain"/>
    <property type="match status" value="7"/>
</dbReference>
<dbReference type="InterPro" id="IPR019734">
    <property type="entry name" value="TPR_rpt"/>
</dbReference>
<evidence type="ECO:0000256" key="3">
    <source>
        <dbReference type="ARBA" id="ARBA00022737"/>
    </source>
</evidence>
<dbReference type="eggNOG" id="COG0457">
    <property type="taxonomic scope" value="Bacteria"/>
</dbReference>
<name>K9W5C2_9CYAN</name>
<gene>
    <name evidence="7" type="ORF">Cri9333_4208</name>
</gene>
<feature type="signal peptide" evidence="6">
    <location>
        <begin position="1"/>
        <end position="28"/>
    </location>
</feature>
<evidence type="ECO:0000256" key="6">
    <source>
        <dbReference type="SAM" id="SignalP"/>
    </source>
</evidence>
<dbReference type="HOGENOM" id="CLU_021576_0_0_3"/>
<dbReference type="RefSeq" id="WP_015205094.1">
    <property type="nucleotide sequence ID" value="NC_019753.1"/>
</dbReference>
<organism evidence="7 8">
    <name type="scientific">Crinalium epipsammum PCC 9333</name>
    <dbReference type="NCBI Taxonomy" id="1173022"/>
    <lineage>
        <taxon>Bacteria</taxon>
        <taxon>Bacillati</taxon>
        <taxon>Cyanobacteriota</taxon>
        <taxon>Cyanophyceae</taxon>
        <taxon>Gomontiellales</taxon>
        <taxon>Gomontiellaceae</taxon>
        <taxon>Crinalium</taxon>
    </lineage>
</organism>
<protein>
    <submittedName>
        <fullName evidence="7">Tetratricopeptide TPR_1 repeat-containing protein</fullName>
    </submittedName>
</protein>